<name>A0ABQ4RXJ1_9HYPH</name>
<feature type="region of interest" description="Disordered" evidence="1">
    <location>
        <begin position="1"/>
        <end position="50"/>
    </location>
</feature>
<protein>
    <submittedName>
        <fullName evidence="2">Uncharacterized protein</fullName>
    </submittedName>
</protein>
<proteinExistence type="predicted"/>
<gene>
    <name evidence="2" type="ORF">OCOJLMKI_2119</name>
</gene>
<evidence type="ECO:0000256" key="1">
    <source>
        <dbReference type="SAM" id="MobiDB-lite"/>
    </source>
</evidence>
<sequence length="57" mass="5665">MTADPDAGAEADLRLGTPRKTGAEEDEGEGDREAPGAGSTPPAVCGRGAETIAALVR</sequence>
<organism evidence="2 3">
    <name type="scientific">Methylobacterium iners</name>
    <dbReference type="NCBI Taxonomy" id="418707"/>
    <lineage>
        <taxon>Bacteria</taxon>
        <taxon>Pseudomonadati</taxon>
        <taxon>Pseudomonadota</taxon>
        <taxon>Alphaproteobacteria</taxon>
        <taxon>Hyphomicrobiales</taxon>
        <taxon>Methylobacteriaceae</taxon>
        <taxon>Methylobacterium</taxon>
    </lineage>
</organism>
<accession>A0ABQ4RXJ1</accession>
<keyword evidence="3" id="KW-1185">Reference proteome</keyword>
<comment type="caution">
    <text evidence="2">The sequence shown here is derived from an EMBL/GenBank/DDBJ whole genome shotgun (WGS) entry which is preliminary data.</text>
</comment>
<dbReference type="Proteomes" id="UP001055125">
    <property type="component" value="Unassembled WGS sequence"/>
</dbReference>
<dbReference type="EMBL" id="BPQP01000030">
    <property type="protein sequence ID" value="GJD94912.1"/>
    <property type="molecule type" value="Genomic_DNA"/>
</dbReference>
<reference evidence="2" key="2">
    <citation type="submission" date="2021-08" db="EMBL/GenBank/DDBJ databases">
        <authorList>
            <person name="Tani A."/>
            <person name="Ola A."/>
            <person name="Ogura Y."/>
            <person name="Katsura K."/>
            <person name="Hayashi T."/>
        </authorList>
    </citation>
    <scope>NUCLEOTIDE SEQUENCE</scope>
    <source>
        <strain evidence="2">DSM 19015</strain>
    </source>
</reference>
<evidence type="ECO:0000313" key="2">
    <source>
        <dbReference type="EMBL" id="GJD94912.1"/>
    </source>
</evidence>
<evidence type="ECO:0000313" key="3">
    <source>
        <dbReference type="Proteomes" id="UP001055125"/>
    </source>
</evidence>
<reference evidence="2" key="1">
    <citation type="journal article" date="2021" name="Front. Microbiol.">
        <title>Comprehensive Comparative Genomics and Phenotyping of Methylobacterium Species.</title>
        <authorList>
            <person name="Alessa O."/>
            <person name="Ogura Y."/>
            <person name="Fujitani Y."/>
            <person name="Takami H."/>
            <person name="Hayashi T."/>
            <person name="Sahin N."/>
            <person name="Tani A."/>
        </authorList>
    </citation>
    <scope>NUCLEOTIDE SEQUENCE</scope>
    <source>
        <strain evidence="2">DSM 19015</strain>
    </source>
</reference>